<proteinExistence type="predicted"/>
<keyword evidence="5" id="KW-0547">Nucleotide-binding</keyword>
<dbReference type="SMART" id="SM00449">
    <property type="entry name" value="SPRY"/>
    <property type="match status" value="1"/>
</dbReference>
<dbReference type="InterPro" id="IPR041075">
    <property type="entry name" value="NOD1/2_WH"/>
</dbReference>
<name>A0A665TSQ2_ECHNA</name>
<dbReference type="Gene3D" id="3.40.50.300">
    <property type="entry name" value="P-loop containing nucleotide triphosphate hydrolases"/>
    <property type="match status" value="1"/>
</dbReference>
<evidence type="ECO:0000256" key="6">
    <source>
        <dbReference type="ARBA" id="ARBA00022840"/>
    </source>
</evidence>
<keyword evidence="6" id="KW-0067">ATP-binding</keyword>
<dbReference type="SMART" id="SM00368">
    <property type="entry name" value="LRR_RI"/>
    <property type="match status" value="4"/>
</dbReference>
<evidence type="ECO:0000256" key="4">
    <source>
        <dbReference type="ARBA" id="ARBA00022737"/>
    </source>
</evidence>
<dbReference type="CDD" id="cd16040">
    <property type="entry name" value="SPRY_PRY_SNTX"/>
    <property type="match status" value="1"/>
</dbReference>
<reference evidence="10" key="3">
    <citation type="submission" date="2025-09" db="UniProtKB">
        <authorList>
            <consortium name="Ensembl"/>
        </authorList>
    </citation>
    <scope>IDENTIFICATION</scope>
</reference>
<reference evidence="10" key="2">
    <citation type="submission" date="2025-08" db="UniProtKB">
        <authorList>
            <consortium name="Ensembl"/>
        </authorList>
    </citation>
    <scope>IDENTIFICATION</scope>
</reference>
<dbReference type="Proteomes" id="UP000472264">
    <property type="component" value="Chromosome 2"/>
</dbReference>
<dbReference type="GO" id="GO:0005737">
    <property type="term" value="C:cytoplasm"/>
    <property type="evidence" value="ECO:0007669"/>
    <property type="project" value="UniProtKB-SubCell"/>
</dbReference>
<feature type="compositionally biased region" description="Basic and acidic residues" evidence="7">
    <location>
        <begin position="45"/>
        <end position="67"/>
    </location>
</feature>
<comment type="subcellular location">
    <subcellularLocation>
        <location evidence="1">Cytoplasm</location>
    </subcellularLocation>
</comment>
<dbReference type="PROSITE" id="PS51450">
    <property type="entry name" value="LRR"/>
    <property type="match status" value="2"/>
</dbReference>
<sequence>MKKKFQCVFEGISKAGNPTLLNQIYTELYITEGGTGEVNEEHEVRQIETASRKQDRAETSIRQEDIFKPPPGRDQPIRTVMTKGVAGIGKTVLTQKFTLDWAEDKANQDIEFTFPFTFRELNVLKEKKFSLVELVHLFFTETKEAGMCSFDHFQVVFIFDGLDECRLPLDFHNTEVLTDPTESTSVDVLLTNLIRGKLLPSARLWITTRPAAANQIPPQCVDMVTEVRGFNDPQKEEYFRKRFRHEEQASRIISHIKTSRSLHIMCHIPVFCWITATVLEEVLKTREGGELPKTLTEMYIHFLVVQSKLKKVKYDGGAESDPHWSPETRKMIESLGKVAFEQLQKGNLIFYESDLTECGIDIRAASVYSGVFTLIFKEETGLYQDKVFCFVHLSVQEFLAALHVHLTFINSGVNLMAEKQTTSMWSKLFGNKPEPLILYQSAVDEALQSPHGHLDLFLRFLLGLSLQTNQTLLRGLVTQTGSSSETNQKTVQYIKTKISENVSPEKSINLFHCLNELNDGSLVEEIQQSLRSGRLSTDKLSPAQWSALVFILLSSEKDLDVFDLKKYSASEEALLRLLPVVKASNKVLYVLSGCNLSNRSCEALSSVLSSQSSSLRDLDLSNNNLQDSGVKLLSDTLKRPQCELKGLKLVYSCFVFTSKISSSLNFVSKYGCNLSDRSCEALSSVLSSQSSSLRDLDLSNNNLQDSGVKLLSAGLKSPHCELETLSLSGCLVSEEGCSSLASALSSNPSHLRELDLSYNHPGESGVKLLSAGLEDPDWRLDTLRVDHGGPQRLRPGLRKYVCELELDTNTINRNLKLSDNNRKVTHVAEYQSYPDHPDRFDDWSQLLCRNGLTGRCYWEVEWSGLVYISVSYRGIRRKGHSDDCLFGHNNQSWSLICSKDGYSVCHNKRRTSLSSSSSDSNRVAVYVDCPAGSLSFYRVSSDSLIHLHTFNTTFTEPLYPGFKIWSGSSVSLRELC</sequence>
<dbReference type="Gene3D" id="3.80.10.10">
    <property type="entry name" value="Ribonuclease Inhibitor"/>
    <property type="match status" value="2"/>
</dbReference>
<dbReference type="InterPro" id="IPR001611">
    <property type="entry name" value="Leu-rich_rpt"/>
</dbReference>
<dbReference type="FunCoup" id="A0A665TSQ2">
    <property type="interactions" value="511"/>
</dbReference>
<dbReference type="OMA" id="IITCIRI"/>
<keyword evidence="3" id="KW-0433">Leucine-rich repeat</keyword>
<evidence type="ECO:0000256" key="5">
    <source>
        <dbReference type="ARBA" id="ARBA00022741"/>
    </source>
</evidence>
<dbReference type="InterPro" id="IPR006574">
    <property type="entry name" value="PRY"/>
</dbReference>
<dbReference type="InterPro" id="IPR007111">
    <property type="entry name" value="NACHT_NTPase"/>
</dbReference>
<dbReference type="GO" id="GO:0005524">
    <property type="term" value="F:ATP binding"/>
    <property type="evidence" value="ECO:0007669"/>
    <property type="project" value="UniProtKB-KW"/>
</dbReference>
<reference evidence="10" key="1">
    <citation type="submission" date="2021-04" db="EMBL/GenBank/DDBJ databases">
        <authorList>
            <consortium name="Wellcome Sanger Institute Data Sharing"/>
        </authorList>
    </citation>
    <scope>NUCLEOTIDE SEQUENCE [LARGE SCALE GENOMIC DNA]</scope>
</reference>
<dbReference type="Gene3D" id="2.60.120.920">
    <property type="match status" value="1"/>
</dbReference>
<dbReference type="PANTHER" id="PTHR24106">
    <property type="entry name" value="NACHT, LRR AND CARD DOMAINS-CONTAINING"/>
    <property type="match status" value="1"/>
</dbReference>
<organism evidence="10 11">
    <name type="scientific">Echeneis naucrates</name>
    <name type="common">Live sharksucker</name>
    <dbReference type="NCBI Taxonomy" id="173247"/>
    <lineage>
        <taxon>Eukaryota</taxon>
        <taxon>Metazoa</taxon>
        <taxon>Chordata</taxon>
        <taxon>Craniata</taxon>
        <taxon>Vertebrata</taxon>
        <taxon>Euteleostomi</taxon>
        <taxon>Actinopterygii</taxon>
        <taxon>Neopterygii</taxon>
        <taxon>Teleostei</taxon>
        <taxon>Neoteleostei</taxon>
        <taxon>Acanthomorphata</taxon>
        <taxon>Carangaria</taxon>
        <taxon>Carangiformes</taxon>
        <taxon>Echeneidae</taxon>
        <taxon>Echeneis</taxon>
    </lineage>
</organism>
<dbReference type="SUPFAM" id="SSF52047">
    <property type="entry name" value="RNI-like"/>
    <property type="match status" value="1"/>
</dbReference>
<evidence type="ECO:0000259" key="9">
    <source>
        <dbReference type="PROSITE" id="PS50837"/>
    </source>
</evidence>
<dbReference type="InterPro" id="IPR003879">
    <property type="entry name" value="Butyrophylin_SPRY"/>
</dbReference>
<dbReference type="InterPro" id="IPR032675">
    <property type="entry name" value="LRR_dom_sf"/>
</dbReference>
<dbReference type="Ensembl" id="ENSENLT00000007362.1">
    <property type="protein sequence ID" value="ENSENLP00000007056.1"/>
    <property type="gene ID" value="ENSENLG00000003326.1"/>
</dbReference>
<dbReference type="AlphaFoldDB" id="A0A665TSQ2"/>
<evidence type="ECO:0000259" key="8">
    <source>
        <dbReference type="PROSITE" id="PS50188"/>
    </source>
</evidence>
<protein>
    <recommendedName>
        <fullName evidence="12">B30.2/SPRY domain-containing protein</fullName>
    </recommendedName>
</protein>
<keyword evidence="11" id="KW-1185">Reference proteome</keyword>
<dbReference type="SMART" id="SM00589">
    <property type="entry name" value="PRY"/>
    <property type="match status" value="1"/>
</dbReference>
<gene>
    <name evidence="10" type="primary">LOC115053764</name>
</gene>
<accession>A0A665TSQ2</accession>
<evidence type="ECO:0000256" key="2">
    <source>
        <dbReference type="ARBA" id="ARBA00022490"/>
    </source>
</evidence>
<evidence type="ECO:0000256" key="1">
    <source>
        <dbReference type="ARBA" id="ARBA00004496"/>
    </source>
</evidence>
<dbReference type="SMART" id="SM01288">
    <property type="entry name" value="FISNA"/>
    <property type="match status" value="1"/>
</dbReference>
<evidence type="ECO:0000256" key="7">
    <source>
        <dbReference type="SAM" id="MobiDB-lite"/>
    </source>
</evidence>
<dbReference type="Pfam" id="PF17779">
    <property type="entry name" value="WHD_NOD2"/>
    <property type="match status" value="1"/>
</dbReference>
<dbReference type="InterPro" id="IPR001870">
    <property type="entry name" value="B30.2/SPRY"/>
</dbReference>
<dbReference type="InterPro" id="IPR013320">
    <property type="entry name" value="ConA-like_dom_sf"/>
</dbReference>
<dbReference type="InParanoid" id="A0A665TSQ2"/>
<dbReference type="PROSITE" id="PS50188">
    <property type="entry name" value="B302_SPRY"/>
    <property type="match status" value="1"/>
</dbReference>
<dbReference type="Pfam" id="PF00622">
    <property type="entry name" value="SPRY"/>
    <property type="match status" value="1"/>
</dbReference>
<feature type="domain" description="B30.2/SPRY" evidence="8">
    <location>
        <begin position="784"/>
        <end position="976"/>
    </location>
</feature>
<feature type="domain" description="NACHT" evidence="9">
    <location>
        <begin position="78"/>
        <end position="212"/>
    </location>
</feature>
<evidence type="ECO:0008006" key="12">
    <source>
        <dbReference type="Google" id="ProtNLM"/>
    </source>
</evidence>
<dbReference type="PROSITE" id="PS50837">
    <property type="entry name" value="NACHT"/>
    <property type="match status" value="1"/>
</dbReference>
<dbReference type="PRINTS" id="PR01407">
    <property type="entry name" value="BUTYPHLNCDUF"/>
</dbReference>
<dbReference type="Pfam" id="PF13765">
    <property type="entry name" value="PRY"/>
    <property type="match status" value="1"/>
</dbReference>
<dbReference type="InterPro" id="IPR043136">
    <property type="entry name" value="B30.2/SPRY_sf"/>
</dbReference>
<feature type="region of interest" description="Disordered" evidence="7">
    <location>
        <begin position="45"/>
        <end position="74"/>
    </location>
</feature>
<dbReference type="Pfam" id="PF17776">
    <property type="entry name" value="NLRC4_HD2"/>
    <property type="match status" value="1"/>
</dbReference>
<dbReference type="InterPro" id="IPR027417">
    <property type="entry name" value="P-loop_NTPase"/>
</dbReference>
<evidence type="ECO:0000313" key="11">
    <source>
        <dbReference type="Proteomes" id="UP000472264"/>
    </source>
</evidence>
<dbReference type="InterPro" id="IPR003877">
    <property type="entry name" value="SPRY_dom"/>
</dbReference>
<dbReference type="InterPro" id="IPR041267">
    <property type="entry name" value="NLRP_HD2"/>
</dbReference>
<dbReference type="Pfam" id="PF13516">
    <property type="entry name" value="LRR_6"/>
    <property type="match status" value="3"/>
</dbReference>
<dbReference type="InterPro" id="IPR051261">
    <property type="entry name" value="NLR"/>
</dbReference>
<dbReference type="Pfam" id="PF05729">
    <property type="entry name" value="NACHT"/>
    <property type="match status" value="1"/>
</dbReference>
<keyword evidence="4" id="KW-0677">Repeat</keyword>
<evidence type="ECO:0000256" key="3">
    <source>
        <dbReference type="ARBA" id="ARBA00022614"/>
    </source>
</evidence>
<dbReference type="SUPFAM" id="SSF49899">
    <property type="entry name" value="Concanavalin A-like lectins/glucanases"/>
    <property type="match status" value="1"/>
</dbReference>
<dbReference type="Pfam" id="PF14484">
    <property type="entry name" value="FISNA"/>
    <property type="match status" value="1"/>
</dbReference>
<evidence type="ECO:0000313" key="10">
    <source>
        <dbReference type="Ensembl" id="ENSENLP00000007056.1"/>
    </source>
</evidence>
<dbReference type="InterPro" id="IPR029495">
    <property type="entry name" value="NACHT-assoc"/>
</dbReference>
<keyword evidence="2" id="KW-0963">Cytoplasm</keyword>